<dbReference type="RefSeq" id="WP_169400546.1">
    <property type="nucleotide sequence ID" value="NZ_JAAXKY010000254.1"/>
</dbReference>
<evidence type="ECO:0000313" key="1">
    <source>
        <dbReference type="EMBL" id="NMH82555.1"/>
    </source>
</evidence>
<protein>
    <submittedName>
        <fullName evidence="1">Uncharacterized protein</fullName>
    </submittedName>
</protein>
<accession>A0ABX1RTA2</accession>
<sequence length="74" mass="7597">MVGAGVVVGAAVVVGAGLLVNAVVLDTTAEGAVVDVLQATRAVRSAGMIRRARRRCTMSPSLAQSRWLHPLTDA</sequence>
<reference evidence="1 2" key="1">
    <citation type="submission" date="2020-04" db="EMBL/GenBank/DDBJ databases">
        <authorList>
            <person name="Klaysubun C."/>
            <person name="Duangmal K."/>
            <person name="Lipun K."/>
        </authorList>
    </citation>
    <scope>NUCLEOTIDE SEQUENCE [LARGE SCALE GENOMIC DNA]</scope>
    <source>
        <strain evidence="1 2">JCM 11839</strain>
    </source>
</reference>
<name>A0ABX1RTA2_9PSEU</name>
<keyword evidence="2" id="KW-1185">Reference proteome</keyword>
<proteinExistence type="predicted"/>
<gene>
    <name evidence="1" type="ORF">HF577_36405</name>
</gene>
<evidence type="ECO:0000313" key="2">
    <source>
        <dbReference type="Proteomes" id="UP001296706"/>
    </source>
</evidence>
<organism evidence="1 2">
    <name type="scientific">Pseudonocardia xinjiangensis</name>
    <dbReference type="NCBI Taxonomy" id="75289"/>
    <lineage>
        <taxon>Bacteria</taxon>
        <taxon>Bacillati</taxon>
        <taxon>Actinomycetota</taxon>
        <taxon>Actinomycetes</taxon>
        <taxon>Pseudonocardiales</taxon>
        <taxon>Pseudonocardiaceae</taxon>
        <taxon>Pseudonocardia</taxon>
    </lineage>
</organism>
<dbReference type="EMBL" id="JAAXKY010000254">
    <property type="protein sequence ID" value="NMH82555.1"/>
    <property type="molecule type" value="Genomic_DNA"/>
</dbReference>
<dbReference type="Proteomes" id="UP001296706">
    <property type="component" value="Unassembled WGS sequence"/>
</dbReference>
<comment type="caution">
    <text evidence="1">The sequence shown here is derived from an EMBL/GenBank/DDBJ whole genome shotgun (WGS) entry which is preliminary data.</text>
</comment>